<dbReference type="Gene3D" id="3.30.70.330">
    <property type="match status" value="2"/>
</dbReference>
<dbReference type="PANTHER" id="PTHR48025">
    <property type="entry name" value="OS02G0815200 PROTEIN"/>
    <property type="match status" value="1"/>
</dbReference>
<dbReference type="InterPro" id="IPR035979">
    <property type="entry name" value="RBD_domain_sf"/>
</dbReference>
<evidence type="ECO:0000313" key="5">
    <source>
        <dbReference type="EMBL" id="WFD43120.1"/>
    </source>
</evidence>
<reference evidence="5" key="1">
    <citation type="submission" date="2023-02" db="EMBL/GenBank/DDBJ databases">
        <title>Mating type loci evolution in Malassezia.</title>
        <authorList>
            <person name="Coelho M.A."/>
        </authorList>
    </citation>
    <scope>NUCLEOTIDE SEQUENCE</scope>
    <source>
        <strain evidence="5">CBS 14136</strain>
    </source>
</reference>
<feature type="compositionally biased region" description="Low complexity" evidence="3">
    <location>
        <begin position="102"/>
        <end position="118"/>
    </location>
</feature>
<dbReference type="SUPFAM" id="SSF54928">
    <property type="entry name" value="RNA-binding domain, RBD"/>
    <property type="match status" value="1"/>
</dbReference>
<protein>
    <recommendedName>
        <fullName evidence="4">RRM domain-containing protein</fullName>
    </recommendedName>
</protein>
<dbReference type="EMBL" id="CP118376">
    <property type="protein sequence ID" value="WFD43120.1"/>
    <property type="molecule type" value="Genomic_DNA"/>
</dbReference>
<dbReference type="PANTHER" id="PTHR48025:SF1">
    <property type="entry name" value="RRM DOMAIN-CONTAINING PROTEIN"/>
    <property type="match status" value="1"/>
</dbReference>
<dbReference type="GO" id="GO:0005634">
    <property type="term" value="C:nucleus"/>
    <property type="evidence" value="ECO:0007669"/>
    <property type="project" value="TreeGrafter"/>
</dbReference>
<evidence type="ECO:0000313" key="6">
    <source>
        <dbReference type="Proteomes" id="UP001214628"/>
    </source>
</evidence>
<dbReference type="GO" id="GO:0003729">
    <property type="term" value="F:mRNA binding"/>
    <property type="evidence" value="ECO:0007669"/>
    <property type="project" value="TreeGrafter"/>
</dbReference>
<dbReference type="InterPro" id="IPR050502">
    <property type="entry name" value="Euk_RNA-bind_prot"/>
</dbReference>
<feature type="compositionally biased region" description="Basic and acidic residues" evidence="3">
    <location>
        <begin position="89"/>
        <end position="101"/>
    </location>
</feature>
<dbReference type="InterPro" id="IPR012677">
    <property type="entry name" value="Nucleotide-bd_a/b_plait_sf"/>
</dbReference>
<feature type="compositionally biased region" description="Polar residues" evidence="3">
    <location>
        <begin position="134"/>
        <end position="164"/>
    </location>
</feature>
<proteinExistence type="predicted"/>
<evidence type="ECO:0000256" key="3">
    <source>
        <dbReference type="SAM" id="MobiDB-lite"/>
    </source>
</evidence>
<keyword evidence="6" id="KW-1185">Reference proteome</keyword>
<organism evidence="5 6">
    <name type="scientific">Malassezia psittaci</name>
    <dbReference type="NCBI Taxonomy" id="1821823"/>
    <lineage>
        <taxon>Eukaryota</taxon>
        <taxon>Fungi</taxon>
        <taxon>Dikarya</taxon>
        <taxon>Basidiomycota</taxon>
        <taxon>Ustilaginomycotina</taxon>
        <taxon>Malasseziomycetes</taxon>
        <taxon>Malasseziales</taxon>
        <taxon>Malasseziaceae</taxon>
        <taxon>Malassezia</taxon>
    </lineage>
</organism>
<dbReference type="Pfam" id="PF00076">
    <property type="entry name" value="RRM_1"/>
    <property type="match status" value="1"/>
</dbReference>
<evidence type="ECO:0000256" key="2">
    <source>
        <dbReference type="PROSITE-ProRule" id="PRU00176"/>
    </source>
</evidence>
<keyword evidence="1 2" id="KW-0694">RNA-binding</keyword>
<feature type="domain" description="RRM" evidence="4">
    <location>
        <begin position="191"/>
        <end position="269"/>
    </location>
</feature>
<dbReference type="CDD" id="cd00590">
    <property type="entry name" value="RRM_SF"/>
    <property type="match status" value="2"/>
</dbReference>
<accession>A0AAF0F672</accession>
<evidence type="ECO:0000259" key="4">
    <source>
        <dbReference type="PROSITE" id="PS50102"/>
    </source>
</evidence>
<dbReference type="InterPro" id="IPR000504">
    <property type="entry name" value="RRM_dom"/>
</dbReference>
<dbReference type="SMART" id="SM00360">
    <property type="entry name" value="RRM"/>
    <property type="match status" value="2"/>
</dbReference>
<gene>
    <name evidence="5" type="ORF">MPSI1_001773</name>
</gene>
<sequence length="283" mass="31078">MSTSKAEVIPVSDTAVEAVVVEQQEEPRANRSSKIHIGNIPASELRITIRESQSQISATVMYRTPESAEKAVETLDDTQLENQNLKIDLVQRRSPKPEGRSSNRASRSNRNAGRTRGGVTSRRPRADEGEEGTTGASLPSSDPTQGVASTASTDSATENISRPNSKPREGRGSRAKAPRKPKESQGVPSKTLLFVSHLAYSVKDEDLMDLFKAYPASSASIVYHRQHPKRSRGFAFVEFPNEIAQQKALLENNGREFHGRTIALSVAFQPEEDQDQEKIVDAQ</sequence>
<name>A0AAF0F672_9BASI</name>
<evidence type="ECO:0000256" key="1">
    <source>
        <dbReference type="ARBA" id="ARBA00022884"/>
    </source>
</evidence>
<dbReference type="Proteomes" id="UP001214628">
    <property type="component" value="Chromosome 2"/>
</dbReference>
<dbReference type="PROSITE" id="PS50102">
    <property type="entry name" value="RRM"/>
    <property type="match status" value="1"/>
</dbReference>
<dbReference type="AlphaFoldDB" id="A0AAF0F672"/>
<feature type="region of interest" description="Disordered" evidence="3">
    <location>
        <begin position="78"/>
        <end position="188"/>
    </location>
</feature>